<dbReference type="PANTHER" id="PTHR45856">
    <property type="entry name" value="ALPHA/BETA-HYDROLASES SUPERFAMILY PROTEIN"/>
    <property type="match status" value="1"/>
</dbReference>
<dbReference type="EMBL" id="CAJNDS010002125">
    <property type="protein sequence ID" value="CAE7340344.1"/>
    <property type="molecule type" value="Genomic_DNA"/>
</dbReference>
<keyword evidence="3" id="KW-1185">Reference proteome</keyword>
<protein>
    <submittedName>
        <fullName evidence="2">LIP protein</fullName>
    </submittedName>
</protein>
<evidence type="ECO:0000313" key="2">
    <source>
        <dbReference type="EMBL" id="CAE7340344.1"/>
    </source>
</evidence>
<reference evidence="2" key="1">
    <citation type="submission" date="2021-02" db="EMBL/GenBank/DDBJ databases">
        <authorList>
            <person name="Dougan E. K."/>
            <person name="Rhodes N."/>
            <person name="Thang M."/>
            <person name="Chan C."/>
        </authorList>
    </citation>
    <scope>NUCLEOTIDE SEQUENCE</scope>
</reference>
<dbReference type="Pfam" id="PF01764">
    <property type="entry name" value="Lipase_3"/>
    <property type="match status" value="1"/>
</dbReference>
<evidence type="ECO:0000259" key="1">
    <source>
        <dbReference type="Pfam" id="PF01764"/>
    </source>
</evidence>
<dbReference type="SUPFAM" id="SSF53474">
    <property type="entry name" value="alpha/beta-Hydrolases"/>
    <property type="match status" value="1"/>
</dbReference>
<feature type="domain" description="Fungal lipase-type" evidence="1">
    <location>
        <begin position="165"/>
        <end position="318"/>
    </location>
</feature>
<proteinExistence type="predicted"/>
<comment type="caution">
    <text evidence="2">The sequence shown here is derived from an EMBL/GenBank/DDBJ whole genome shotgun (WGS) entry which is preliminary data.</text>
</comment>
<dbReference type="AlphaFoldDB" id="A0A812PAR9"/>
<accession>A0A812PAR9</accession>
<gene>
    <name evidence="2" type="primary">LIP</name>
    <name evidence="2" type="ORF">SNAT2548_LOCUS17805</name>
</gene>
<dbReference type="PANTHER" id="PTHR45856:SF24">
    <property type="entry name" value="FUNGAL LIPASE-LIKE DOMAIN-CONTAINING PROTEIN"/>
    <property type="match status" value="1"/>
</dbReference>
<dbReference type="InterPro" id="IPR029058">
    <property type="entry name" value="AB_hydrolase_fold"/>
</dbReference>
<dbReference type="OrthoDB" id="424391at2759"/>
<organism evidence="2 3">
    <name type="scientific">Symbiodinium natans</name>
    <dbReference type="NCBI Taxonomy" id="878477"/>
    <lineage>
        <taxon>Eukaryota</taxon>
        <taxon>Sar</taxon>
        <taxon>Alveolata</taxon>
        <taxon>Dinophyceae</taxon>
        <taxon>Suessiales</taxon>
        <taxon>Symbiodiniaceae</taxon>
        <taxon>Symbiodinium</taxon>
    </lineage>
</organism>
<dbReference type="InterPro" id="IPR002921">
    <property type="entry name" value="Fungal_lipase-type"/>
</dbReference>
<dbReference type="InterPro" id="IPR051218">
    <property type="entry name" value="Sec_MonoDiacylglyc_Lipase"/>
</dbReference>
<dbReference type="Gene3D" id="3.40.50.1820">
    <property type="entry name" value="alpha/beta hydrolase"/>
    <property type="match status" value="1"/>
</dbReference>
<dbReference type="GO" id="GO:0006629">
    <property type="term" value="P:lipid metabolic process"/>
    <property type="evidence" value="ECO:0007669"/>
    <property type="project" value="InterPro"/>
</dbReference>
<evidence type="ECO:0000313" key="3">
    <source>
        <dbReference type="Proteomes" id="UP000604046"/>
    </source>
</evidence>
<dbReference type="Proteomes" id="UP000604046">
    <property type="component" value="Unassembled WGS sequence"/>
</dbReference>
<name>A0A812PAR9_9DINO</name>
<sequence>MLSGRNPFNYVCPMTVFQRMAAIALVGKAAEGDCCTTYNAVPMIWPYQYPECGKSHCPSCWRADGHLASSDVSSFAALGFAASLAVSSPKVLLPEAPEQTRRLEDITRHAGIASKQMLARAKHGFRERVVNLCPRISDWEEYYLNDDAENVHARVYKSASAQVAVVSFRGTQAKSAQNWEIDSDINMLNVELGAPGPHGPAPAEVNVHEGFYLELQRVLPHVRKWVEGYIEGTQGLFGIPSYWKLVFTGHSLGAALAILAATIAEAESWPRLPDAVIALASPRVGDRGLSQWWESRGLCKKLLRVSVYNDVITYMPFMEPLQLMDTLNYCFQNAMRCLGQLASGPKSLHPSERWAHVCPSSELYIPGAVKGVNSKMEDFSLMGGALAHFIGNTLFGYSYGVLNSDIPRHDAYCGLRKDLMPAASCTTVEELDEVVCFGLAHDANATSAAHCRQNCCEDEYCSVWQVMRNNQCWRGRSHDCTALHPYAKEVAVGQRLH</sequence>